<reference evidence="2 3" key="1">
    <citation type="submission" date="2018-08" db="EMBL/GenBank/DDBJ databases">
        <title>Genomic Encyclopedia of Type Strains, Phase III (KMG-III): the genomes of soil and plant-associated and newly described type strains.</title>
        <authorList>
            <person name="Whitman W."/>
        </authorList>
    </citation>
    <scope>NUCLEOTIDE SEQUENCE [LARGE SCALE GENOMIC DNA]</scope>
    <source>
        <strain evidence="2 3">325-5</strain>
    </source>
</reference>
<keyword evidence="3" id="KW-1185">Reference proteome</keyword>
<dbReference type="EMBL" id="QTTQ01000012">
    <property type="protein sequence ID" value="REE79917.1"/>
    <property type="molecule type" value="Genomic_DNA"/>
</dbReference>
<keyword evidence="1" id="KW-0812">Transmembrane</keyword>
<gene>
    <name evidence="2" type="ORF">BX611_2817</name>
</gene>
<organism evidence="2 3">
    <name type="scientific">Lutibacter oceani</name>
    <dbReference type="NCBI Taxonomy" id="1853311"/>
    <lineage>
        <taxon>Bacteria</taxon>
        <taxon>Pseudomonadati</taxon>
        <taxon>Bacteroidota</taxon>
        <taxon>Flavobacteriia</taxon>
        <taxon>Flavobacteriales</taxon>
        <taxon>Flavobacteriaceae</taxon>
        <taxon>Lutibacter</taxon>
    </lineage>
</organism>
<evidence type="ECO:0000256" key="1">
    <source>
        <dbReference type="SAM" id="Phobius"/>
    </source>
</evidence>
<sequence>MISKKVISFFTFGVFLIIAGAILKISKNPQASLILGIGLVFELFATLLFIWNKLKK</sequence>
<name>A0A3D9RJK7_9FLAO</name>
<protein>
    <submittedName>
        <fullName evidence="2">Uncharacterized protein</fullName>
    </submittedName>
</protein>
<accession>A0A3D9RJK7</accession>
<evidence type="ECO:0000313" key="2">
    <source>
        <dbReference type="EMBL" id="REE79917.1"/>
    </source>
</evidence>
<keyword evidence="1" id="KW-1133">Transmembrane helix</keyword>
<evidence type="ECO:0000313" key="3">
    <source>
        <dbReference type="Proteomes" id="UP000256429"/>
    </source>
</evidence>
<feature type="transmembrane region" description="Helical" evidence="1">
    <location>
        <begin position="7"/>
        <end position="25"/>
    </location>
</feature>
<proteinExistence type="predicted"/>
<keyword evidence="1" id="KW-0472">Membrane</keyword>
<feature type="transmembrane region" description="Helical" evidence="1">
    <location>
        <begin position="31"/>
        <end position="51"/>
    </location>
</feature>
<dbReference type="Proteomes" id="UP000256429">
    <property type="component" value="Unassembled WGS sequence"/>
</dbReference>
<dbReference type="RefSeq" id="WP_162880042.1">
    <property type="nucleotide sequence ID" value="NZ_QTTQ01000012.1"/>
</dbReference>
<comment type="caution">
    <text evidence="2">The sequence shown here is derived from an EMBL/GenBank/DDBJ whole genome shotgun (WGS) entry which is preliminary data.</text>
</comment>
<dbReference type="AlphaFoldDB" id="A0A3D9RJK7"/>